<evidence type="ECO:0000256" key="5">
    <source>
        <dbReference type="ARBA" id="ARBA00022777"/>
    </source>
</evidence>
<feature type="domain" description="PAS" evidence="7">
    <location>
        <begin position="131"/>
        <end position="201"/>
    </location>
</feature>
<dbReference type="GO" id="GO:0004673">
    <property type="term" value="F:protein histidine kinase activity"/>
    <property type="evidence" value="ECO:0007669"/>
    <property type="project" value="UniProtKB-EC"/>
</dbReference>
<evidence type="ECO:0000259" key="6">
    <source>
        <dbReference type="PROSITE" id="PS50109"/>
    </source>
</evidence>
<dbReference type="Pfam" id="PF08447">
    <property type="entry name" value="PAS_3"/>
    <property type="match status" value="3"/>
</dbReference>
<dbReference type="InterPro" id="IPR013655">
    <property type="entry name" value="PAS_fold_3"/>
</dbReference>
<dbReference type="SUPFAM" id="SSF55785">
    <property type="entry name" value="PYP-like sensor domain (PAS domain)"/>
    <property type="match status" value="3"/>
</dbReference>
<comment type="caution">
    <text evidence="9">The sequence shown here is derived from an EMBL/GenBank/DDBJ whole genome shotgun (WGS) entry which is preliminary data.</text>
</comment>
<dbReference type="Gene3D" id="3.30.565.10">
    <property type="entry name" value="Histidine kinase-like ATPase, C-terminal domain"/>
    <property type="match status" value="1"/>
</dbReference>
<gene>
    <name evidence="9" type="ORF">EPL05_05825</name>
</gene>
<dbReference type="InterPro" id="IPR005467">
    <property type="entry name" value="His_kinase_dom"/>
</dbReference>
<comment type="catalytic activity">
    <reaction evidence="1">
        <text>ATP + protein L-histidine = ADP + protein N-phospho-L-histidine.</text>
        <dbReference type="EC" id="2.7.13.3"/>
    </reaction>
</comment>
<dbReference type="InterPro" id="IPR000014">
    <property type="entry name" value="PAS"/>
</dbReference>
<dbReference type="RefSeq" id="WP_128533005.1">
    <property type="nucleotide sequence ID" value="NZ_SBIW01000002.1"/>
</dbReference>
<dbReference type="InterPro" id="IPR003594">
    <property type="entry name" value="HATPase_dom"/>
</dbReference>
<dbReference type="OrthoDB" id="1522284at2"/>
<dbReference type="AlphaFoldDB" id="A0A3S3V1K7"/>
<feature type="domain" description="Histidine kinase" evidence="6">
    <location>
        <begin position="405"/>
        <end position="617"/>
    </location>
</feature>
<evidence type="ECO:0000256" key="2">
    <source>
        <dbReference type="ARBA" id="ARBA00012438"/>
    </source>
</evidence>
<proteinExistence type="predicted"/>
<dbReference type="SUPFAM" id="SSF55874">
    <property type="entry name" value="ATPase domain of HSP90 chaperone/DNA topoisomerase II/histidine kinase"/>
    <property type="match status" value="1"/>
</dbReference>
<evidence type="ECO:0000259" key="8">
    <source>
        <dbReference type="PROSITE" id="PS50113"/>
    </source>
</evidence>
<dbReference type="Gene3D" id="3.30.450.20">
    <property type="entry name" value="PAS domain"/>
    <property type="match status" value="3"/>
</dbReference>
<evidence type="ECO:0000259" key="7">
    <source>
        <dbReference type="PROSITE" id="PS50112"/>
    </source>
</evidence>
<accession>A0A3S3V1K7</accession>
<protein>
    <recommendedName>
        <fullName evidence="2">histidine kinase</fullName>
        <ecNumber evidence="2">2.7.13.3</ecNumber>
    </recommendedName>
</protein>
<dbReference type="Pfam" id="PF02518">
    <property type="entry name" value="HATPase_c"/>
    <property type="match status" value="1"/>
</dbReference>
<feature type="domain" description="PAC" evidence="8">
    <location>
        <begin position="334"/>
        <end position="387"/>
    </location>
</feature>
<dbReference type="PANTHER" id="PTHR43304:SF1">
    <property type="entry name" value="PAC DOMAIN-CONTAINING PROTEIN"/>
    <property type="match status" value="1"/>
</dbReference>
<dbReference type="InterPro" id="IPR036890">
    <property type="entry name" value="HATPase_C_sf"/>
</dbReference>
<dbReference type="PROSITE" id="PS50112">
    <property type="entry name" value="PAS"/>
    <property type="match status" value="1"/>
</dbReference>
<keyword evidence="5" id="KW-0418">Kinase</keyword>
<organism evidence="9 10">
    <name type="scientific">Mucilaginibacter gilvus</name>
    <dbReference type="NCBI Taxonomy" id="2305909"/>
    <lineage>
        <taxon>Bacteria</taxon>
        <taxon>Pseudomonadati</taxon>
        <taxon>Bacteroidota</taxon>
        <taxon>Sphingobacteriia</taxon>
        <taxon>Sphingobacteriales</taxon>
        <taxon>Sphingobacteriaceae</taxon>
        <taxon>Mucilaginibacter</taxon>
    </lineage>
</organism>
<evidence type="ECO:0000313" key="9">
    <source>
        <dbReference type="EMBL" id="RWY55890.1"/>
    </source>
</evidence>
<keyword evidence="4" id="KW-0808">Transferase</keyword>
<name>A0A3S3V1K7_9SPHI</name>
<keyword evidence="10" id="KW-1185">Reference proteome</keyword>
<dbReference type="Proteomes" id="UP000286701">
    <property type="component" value="Unassembled WGS sequence"/>
</dbReference>
<dbReference type="PANTHER" id="PTHR43304">
    <property type="entry name" value="PHYTOCHROME-LIKE PROTEIN CPH1"/>
    <property type="match status" value="1"/>
</dbReference>
<dbReference type="InterPro" id="IPR052162">
    <property type="entry name" value="Sensor_kinase/Photoreceptor"/>
</dbReference>
<keyword evidence="3" id="KW-0597">Phosphoprotein</keyword>
<dbReference type="SMART" id="SM00387">
    <property type="entry name" value="HATPase_c"/>
    <property type="match status" value="1"/>
</dbReference>
<dbReference type="EC" id="2.7.13.3" evidence="2"/>
<dbReference type="InterPro" id="IPR001610">
    <property type="entry name" value="PAC"/>
</dbReference>
<dbReference type="InterPro" id="IPR000700">
    <property type="entry name" value="PAS-assoc_C"/>
</dbReference>
<dbReference type="SMART" id="SM00091">
    <property type="entry name" value="PAS"/>
    <property type="match status" value="3"/>
</dbReference>
<reference evidence="9 10" key="1">
    <citation type="submission" date="2019-01" db="EMBL/GenBank/DDBJ databases">
        <title>Mucilaginibacter antarcticum sp. nov., isolated from antarctic soil.</title>
        <authorList>
            <person name="Yan Y.-Q."/>
            <person name="Du Z.-J."/>
        </authorList>
    </citation>
    <scope>NUCLEOTIDE SEQUENCE [LARGE SCALE GENOMIC DNA]</scope>
    <source>
        <strain evidence="9 10">F01003</strain>
    </source>
</reference>
<feature type="domain" description="PAC" evidence="8">
    <location>
        <begin position="205"/>
        <end position="257"/>
    </location>
</feature>
<dbReference type="SMART" id="SM00086">
    <property type="entry name" value="PAC"/>
    <property type="match status" value="3"/>
</dbReference>
<dbReference type="InterPro" id="IPR004358">
    <property type="entry name" value="Sig_transdc_His_kin-like_C"/>
</dbReference>
<dbReference type="EMBL" id="SBIW01000002">
    <property type="protein sequence ID" value="RWY55890.1"/>
    <property type="molecule type" value="Genomic_DNA"/>
</dbReference>
<dbReference type="PROSITE" id="PS50113">
    <property type="entry name" value="PAC"/>
    <property type="match status" value="3"/>
</dbReference>
<evidence type="ECO:0000256" key="4">
    <source>
        <dbReference type="ARBA" id="ARBA00022679"/>
    </source>
</evidence>
<sequence>MENIYKIILEETLAGYWDYHVRENTVVLSPAFKAIFGYQDHELANSTDTWAKLIVEEDRPLMDKCVTEHYLSHGRKPYNIDVRYKHKNGSIVWTNTTGRVIEWDGDEPLRMVGCHSDITKKKKTELSLKISEETFRNAFQYSSIGMVLVSTDGLFLKVNGSICAMLGYTADELITKTFQEITHPDDLEADLSLLQKTLNNEIKNYQMEKRYFTKSGKTIWVVLNVSLVRDEDDDPLYFVSQIKDITERRKAEQALRESERRWAFASEGSGGGLWDWDIKNGTIYHSQQCLRMIGMENEDFGNKLGDWTSRVHPEDRANYIADIKAHLSGQKEMYANQHRVLCKDNTYKWVLDRGKVMEYDIENKPVRIIGTHTDITEQKNKEAQLRETLDMVSGQNNRLLNFAYIVSHNLRTHSSNFKMIMDVLSDPNTDEEEKVELSGHLVKVSEQLNDTIANLNEVVSIQTNIDIHTAEVNLYGYAEKAIELLSNDIAMWKVEIDNRIPKDRSLVYSPAYMESIMLNLLSNGIKYRSLTNPPKITIEYFEEQTGRQGFIVADNGIGIDLKKNGDQLFGMYKTFHGNRDARGMGLFITKNQVESFGGKIEVSSELGKGTTFKVYLN</sequence>
<dbReference type="PRINTS" id="PR00344">
    <property type="entry name" value="BCTRLSENSOR"/>
</dbReference>
<dbReference type="CDD" id="cd00130">
    <property type="entry name" value="PAS"/>
    <property type="match status" value="3"/>
</dbReference>
<dbReference type="PROSITE" id="PS50109">
    <property type="entry name" value="HIS_KIN"/>
    <property type="match status" value="1"/>
</dbReference>
<dbReference type="NCBIfam" id="TIGR00229">
    <property type="entry name" value="sensory_box"/>
    <property type="match status" value="3"/>
</dbReference>
<feature type="domain" description="PAC" evidence="8">
    <location>
        <begin position="78"/>
        <end position="130"/>
    </location>
</feature>
<evidence type="ECO:0000256" key="1">
    <source>
        <dbReference type="ARBA" id="ARBA00000085"/>
    </source>
</evidence>
<evidence type="ECO:0000256" key="3">
    <source>
        <dbReference type="ARBA" id="ARBA00022553"/>
    </source>
</evidence>
<dbReference type="InterPro" id="IPR035965">
    <property type="entry name" value="PAS-like_dom_sf"/>
</dbReference>
<evidence type="ECO:0000313" key="10">
    <source>
        <dbReference type="Proteomes" id="UP000286701"/>
    </source>
</evidence>